<organism evidence="3 4">
    <name type="scientific">Pilimelia terevasa</name>
    <dbReference type="NCBI Taxonomy" id="53372"/>
    <lineage>
        <taxon>Bacteria</taxon>
        <taxon>Bacillati</taxon>
        <taxon>Actinomycetota</taxon>
        <taxon>Actinomycetes</taxon>
        <taxon>Micromonosporales</taxon>
        <taxon>Micromonosporaceae</taxon>
        <taxon>Pilimelia</taxon>
    </lineage>
</organism>
<keyword evidence="4" id="KW-1185">Reference proteome</keyword>
<feature type="compositionally biased region" description="Low complexity" evidence="1">
    <location>
        <begin position="104"/>
        <end position="114"/>
    </location>
</feature>
<evidence type="ECO:0000313" key="4">
    <source>
        <dbReference type="Proteomes" id="UP000662200"/>
    </source>
</evidence>
<feature type="region of interest" description="Disordered" evidence="1">
    <location>
        <begin position="1"/>
        <end position="120"/>
    </location>
</feature>
<dbReference type="SUPFAM" id="SSF53187">
    <property type="entry name" value="Zn-dependent exopeptidases"/>
    <property type="match status" value="1"/>
</dbReference>
<dbReference type="RefSeq" id="WP_229789592.1">
    <property type="nucleotide sequence ID" value="NZ_BMQC01000007.1"/>
</dbReference>
<dbReference type="Pfam" id="PF01546">
    <property type="entry name" value="Peptidase_M20"/>
    <property type="match status" value="1"/>
</dbReference>
<accession>A0A8J3BQA1</accession>
<feature type="compositionally biased region" description="Low complexity" evidence="1">
    <location>
        <begin position="74"/>
        <end position="97"/>
    </location>
</feature>
<dbReference type="PANTHER" id="PTHR11014:SF63">
    <property type="entry name" value="METALLOPEPTIDASE, PUTATIVE (AFU_ORTHOLOGUE AFUA_6G09600)-RELATED"/>
    <property type="match status" value="1"/>
</dbReference>
<dbReference type="InterPro" id="IPR002933">
    <property type="entry name" value="Peptidase_M20"/>
</dbReference>
<feature type="compositionally biased region" description="Low complexity" evidence="1">
    <location>
        <begin position="54"/>
        <end position="66"/>
    </location>
</feature>
<dbReference type="EMBL" id="BMQC01000007">
    <property type="protein sequence ID" value="GGK30908.1"/>
    <property type="molecule type" value="Genomic_DNA"/>
</dbReference>
<dbReference type="Gene3D" id="3.30.70.360">
    <property type="match status" value="1"/>
</dbReference>
<dbReference type="AlphaFoldDB" id="A0A8J3BQA1"/>
<reference evidence="3" key="1">
    <citation type="journal article" date="2014" name="Int. J. Syst. Evol. Microbiol.">
        <title>Complete genome sequence of Corynebacterium casei LMG S-19264T (=DSM 44701T), isolated from a smear-ripened cheese.</title>
        <authorList>
            <consortium name="US DOE Joint Genome Institute (JGI-PGF)"/>
            <person name="Walter F."/>
            <person name="Albersmeier A."/>
            <person name="Kalinowski J."/>
            <person name="Ruckert C."/>
        </authorList>
    </citation>
    <scope>NUCLEOTIDE SEQUENCE</scope>
    <source>
        <strain evidence="3">JCM 3091</strain>
    </source>
</reference>
<reference evidence="3" key="2">
    <citation type="submission" date="2020-09" db="EMBL/GenBank/DDBJ databases">
        <authorList>
            <person name="Sun Q."/>
            <person name="Ohkuma M."/>
        </authorList>
    </citation>
    <scope>NUCLEOTIDE SEQUENCE</scope>
    <source>
        <strain evidence="3">JCM 3091</strain>
    </source>
</reference>
<protein>
    <submittedName>
        <fullName evidence="3">N-acyl-L-amino acid amidohydrolase</fullName>
    </submittedName>
</protein>
<proteinExistence type="predicted"/>
<gene>
    <name evidence="3" type="ORF">GCM10010124_24690</name>
</gene>
<dbReference type="SUPFAM" id="SSF55031">
    <property type="entry name" value="Bacterial exopeptidase dimerisation domain"/>
    <property type="match status" value="1"/>
</dbReference>
<dbReference type="PANTHER" id="PTHR11014">
    <property type="entry name" value="PEPTIDASE M20 FAMILY MEMBER"/>
    <property type="match status" value="1"/>
</dbReference>
<comment type="caution">
    <text evidence="3">The sequence shown here is derived from an EMBL/GenBank/DDBJ whole genome shotgun (WGS) entry which is preliminary data.</text>
</comment>
<dbReference type="GO" id="GO:0016787">
    <property type="term" value="F:hydrolase activity"/>
    <property type="evidence" value="ECO:0007669"/>
    <property type="project" value="InterPro"/>
</dbReference>
<dbReference type="InterPro" id="IPR036264">
    <property type="entry name" value="Bact_exopeptidase_dim_dom"/>
</dbReference>
<evidence type="ECO:0000259" key="2">
    <source>
        <dbReference type="Pfam" id="PF07687"/>
    </source>
</evidence>
<dbReference type="InterPro" id="IPR017439">
    <property type="entry name" value="Amidohydrolase"/>
</dbReference>
<dbReference type="InterPro" id="IPR011650">
    <property type="entry name" value="Peptidase_M20_dimer"/>
</dbReference>
<dbReference type="NCBIfam" id="TIGR01891">
    <property type="entry name" value="amidohydrolases"/>
    <property type="match status" value="1"/>
</dbReference>
<dbReference type="Pfam" id="PF07687">
    <property type="entry name" value="M20_dimer"/>
    <property type="match status" value="1"/>
</dbReference>
<evidence type="ECO:0000256" key="1">
    <source>
        <dbReference type="SAM" id="MobiDB-lite"/>
    </source>
</evidence>
<feature type="domain" description="Peptidase M20 dimerisation" evidence="2">
    <location>
        <begin position="312"/>
        <end position="406"/>
    </location>
</feature>
<dbReference type="Proteomes" id="UP000662200">
    <property type="component" value="Unassembled WGS sequence"/>
</dbReference>
<name>A0A8J3BQA1_9ACTN</name>
<dbReference type="Gene3D" id="3.40.630.10">
    <property type="entry name" value="Zn peptidases"/>
    <property type="match status" value="1"/>
</dbReference>
<feature type="compositionally biased region" description="Basic and acidic residues" evidence="1">
    <location>
        <begin position="9"/>
        <end position="33"/>
    </location>
</feature>
<sequence>MAAISDASGADRRRADPAARARPRPDSRHDGALRLRGRPSRAPARDEPAAPTSRGAGEPAPRPSAAAERERDATVTTAPTATAAGGTPADAPRPGAADARHRPAPASARPGAEAHVGCAAGPADPLRDQIDTWLAARGEELVTVRRHLHAHPELSHAEFETAALVARELAVAGLTPRLLPRGNGVICDIGTGDRVVALRADLDALPLQDVKDVPYASTVADVTHACGHDVHTTVMLGVAQVLARVAESGGLPGRVRMLFQPAEECIPSGAPDVIAAGALEGVSAVYALHCAPQLTVGTVGVRSGPFTAAADTVEVTLRGKGGHTARPHVTADLVGALGRVIVDVPALLGRRVDPRAGLSMVWGTVRAGEAYNAIPGVGVVRGTLRVLGREAWRGAPQLLEELVEAAVAGTGARASVTYVRGVPPVINDHRANAVIAAAAGAVLGAERVVEAEVSMGGEDFSFYLEHVPGAMIRLGTAQPGSEGALDIHQPGFDVDERAIGVGVRVMVRTAVAALQDPQ</sequence>
<evidence type="ECO:0000313" key="3">
    <source>
        <dbReference type="EMBL" id="GGK30908.1"/>
    </source>
</evidence>